<dbReference type="InterPro" id="IPR001810">
    <property type="entry name" value="F-box_dom"/>
</dbReference>
<dbReference type="Pfam" id="PF12937">
    <property type="entry name" value="F-box-like"/>
    <property type="match status" value="1"/>
</dbReference>
<organism evidence="11 12">
    <name type="scientific">Wallemia ichthyophaga</name>
    <dbReference type="NCBI Taxonomy" id="245174"/>
    <lineage>
        <taxon>Eukaryota</taxon>
        <taxon>Fungi</taxon>
        <taxon>Dikarya</taxon>
        <taxon>Basidiomycota</taxon>
        <taxon>Wallemiomycotina</taxon>
        <taxon>Wallemiomycetes</taxon>
        <taxon>Wallemiales</taxon>
        <taxon>Wallemiaceae</taxon>
        <taxon>Wallemia</taxon>
    </lineage>
</organism>
<dbReference type="InterPro" id="IPR036410">
    <property type="entry name" value="HSP_DnaJ_Cys-rich_dom_sf"/>
</dbReference>
<dbReference type="InterPro" id="IPR032003">
    <property type="entry name" value="RAC_head"/>
</dbReference>
<dbReference type="Pfam" id="PF26185">
    <property type="entry name" value="Zuotin_N"/>
    <property type="match status" value="1"/>
</dbReference>
<dbReference type="Gene3D" id="1.20.1280.50">
    <property type="match status" value="1"/>
</dbReference>
<proteinExistence type="predicted"/>
<dbReference type="GO" id="GO:0005737">
    <property type="term" value="C:cytoplasm"/>
    <property type="evidence" value="ECO:0007669"/>
    <property type="project" value="UniProtKB-SubCell"/>
</dbReference>
<feature type="compositionally biased region" description="Polar residues" evidence="7">
    <location>
        <begin position="861"/>
        <end position="875"/>
    </location>
</feature>
<dbReference type="Pfam" id="PF01556">
    <property type="entry name" value="DnaJ_C"/>
    <property type="match status" value="1"/>
</dbReference>
<dbReference type="InterPro" id="IPR044713">
    <property type="entry name" value="DNJA1/2-like"/>
</dbReference>
<feature type="domain" description="J" evidence="8">
    <location>
        <begin position="498"/>
        <end position="569"/>
    </location>
</feature>
<feature type="compositionally biased region" description="Basic and acidic residues" evidence="7">
    <location>
        <begin position="684"/>
        <end position="701"/>
    </location>
</feature>
<dbReference type="PRINTS" id="PR00625">
    <property type="entry name" value="JDOMAIN"/>
</dbReference>
<dbReference type="AlphaFoldDB" id="A0A4T0H319"/>
<dbReference type="CDD" id="cd10747">
    <property type="entry name" value="DnaJ_C"/>
    <property type="match status" value="1"/>
</dbReference>
<reference evidence="11 12" key="1">
    <citation type="submission" date="2019-03" db="EMBL/GenBank/DDBJ databases">
        <title>Sequencing 23 genomes of Wallemia ichthyophaga.</title>
        <authorList>
            <person name="Gostincar C."/>
        </authorList>
    </citation>
    <scope>NUCLEOTIDE SEQUENCE [LARGE SCALE GENOMIC DNA]</scope>
    <source>
        <strain evidence="11 12">EXF-8621</strain>
    </source>
</reference>
<evidence type="ECO:0000256" key="2">
    <source>
        <dbReference type="ARBA" id="ARBA00022723"/>
    </source>
</evidence>
<feature type="compositionally biased region" description="Basic and acidic residues" evidence="7">
    <location>
        <begin position="345"/>
        <end position="357"/>
    </location>
</feature>
<keyword evidence="4 6" id="KW-0863">Zinc-finger</keyword>
<dbReference type="InterPro" id="IPR002939">
    <property type="entry name" value="DnaJ_C"/>
</dbReference>
<dbReference type="GO" id="GO:0008270">
    <property type="term" value="F:zinc ion binding"/>
    <property type="evidence" value="ECO:0007669"/>
    <property type="project" value="UniProtKB-KW"/>
</dbReference>
<evidence type="ECO:0000313" key="12">
    <source>
        <dbReference type="Proteomes" id="UP000306954"/>
    </source>
</evidence>
<feature type="zinc finger region" description="CR-type" evidence="6">
    <location>
        <begin position="120"/>
        <end position="205"/>
    </location>
</feature>
<dbReference type="CDD" id="cd22089">
    <property type="entry name" value="F-box_FBXO9"/>
    <property type="match status" value="1"/>
</dbReference>
<feature type="compositionally biased region" description="Acidic residues" evidence="7">
    <location>
        <begin position="472"/>
        <end position="481"/>
    </location>
</feature>
<feature type="domain" description="F-box" evidence="9">
    <location>
        <begin position="1006"/>
        <end position="1056"/>
    </location>
</feature>
<dbReference type="PROSITE" id="PS51188">
    <property type="entry name" value="ZF_CR"/>
    <property type="match status" value="1"/>
</dbReference>
<dbReference type="InterPro" id="IPR018253">
    <property type="entry name" value="DnaJ_domain_CS"/>
</dbReference>
<dbReference type="Gene3D" id="1.10.8.840">
    <property type="entry name" value="Ribosome-associated complex head domain"/>
    <property type="match status" value="1"/>
</dbReference>
<dbReference type="InterPro" id="IPR058871">
    <property type="entry name" value="Zuotin_N"/>
</dbReference>
<accession>A0A4T0H319</accession>
<feature type="compositionally biased region" description="Basic and acidic residues" evidence="7">
    <location>
        <begin position="727"/>
        <end position="754"/>
    </location>
</feature>
<dbReference type="InterPro" id="IPR036869">
    <property type="entry name" value="J_dom_sf"/>
</dbReference>
<feature type="region of interest" description="Disordered" evidence="7">
    <location>
        <begin position="851"/>
        <end position="881"/>
    </location>
</feature>
<comment type="subcellular location">
    <subcellularLocation>
        <location evidence="1">Cytoplasm</location>
    </subcellularLocation>
</comment>
<dbReference type="InterPro" id="IPR001305">
    <property type="entry name" value="HSP_DnaJ_Cys-rich_dom"/>
</dbReference>
<dbReference type="Pfam" id="PF21884">
    <property type="entry name" value="ZUO1-like_ZHD"/>
    <property type="match status" value="1"/>
</dbReference>
<dbReference type="EMBL" id="SPOF01000060">
    <property type="protein sequence ID" value="TIB08341.1"/>
    <property type="molecule type" value="Genomic_DNA"/>
</dbReference>
<dbReference type="PROSITE" id="PS00636">
    <property type="entry name" value="DNAJ_1"/>
    <property type="match status" value="1"/>
</dbReference>
<dbReference type="PANTHER" id="PTHR43888">
    <property type="entry name" value="DNAJ-LIKE-2, ISOFORM A-RELATED"/>
    <property type="match status" value="1"/>
</dbReference>
<evidence type="ECO:0000256" key="7">
    <source>
        <dbReference type="SAM" id="MobiDB-lite"/>
    </source>
</evidence>
<feature type="region of interest" description="Disordered" evidence="7">
    <location>
        <begin position="341"/>
        <end position="364"/>
    </location>
</feature>
<dbReference type="SMART" id="SM00271">
    <property type="entry name" value="DnaJ"/>
    <property type="match status" value="2"/>
</dbReference>
<feature type="compositionally biased region" description="Basic and acidic residues" evidence="7">
    <location>
        <begin position="644"/>
        <end position="671"/>
    </location>
</feature>
<evidence type="ECO:0000256" key="4">
    <source>
        <dbReference type="ARBA" id="ARBA00022771"/>
    </source>
</evidence>
<dbReference type="Pfam" id="PF16717">
    <property type="entry name" value="RAC_head"/>
    <property type="match status" value="1"/>
</dbReference>
<feature type="compositionally biased region" description="Basic and acidic residues" evidence="7">
    <location>
        <begin position="710"/>
        <end position="720"/>
    </location>
</feature>
<dbReference type="InterPro" id="IPR042569">
    <property type="entry name" value="RAC_head_sf"/>
</dbReference>
<evidence type="ECO:0000256" key="1">
    <source>
        <dbReference type="ARBA" id="ARBA00004496"/>
    </source>
</evidence>
<dbReference type="PROSITE" id="PS50181">
    <property type="entry name" value="FBOX"/>
    <property type="match status" value="1"/>
</dbReference>
<dbReference type="Proteomes" id="UP000306954">
    <property type="component" value="Unassembled WGS sequence"/>
</dbReference>
<sequence>MVVETEFYDLLGVSSTATQSEIRKAYRKQAISCHPDKNPDDPNASDKFQKISAAYEVLSDEVTRESYDAFGRTDSASSAGPPMDDFMSSFFFDLNRPPQPSKARDQVVDFDVSLNDLYLGKSVHFAIEKDITCKLCSGSGGKKGAKPQSCGRCSGSGNVLLSRQLGPGLIAQMPSPCPDCHGEGVKIRDKSRCRKCEGSKTTKAKKKISFDIKKGMVDGQKIRLQGEGDEVPGAKPGSLIFKLRAKKHDTFRVSGYDLAITIKLTLFEALAGFDKVICNHLDGRSVKLSVPQGRVIQPAETLCLRDQGMPLSRGYGDLYVQCNVEMPSGYWMKMQDRTSLGKLLPKPDQKSEIKESENSQTANYETSSMSNIIFCIMNIHSSVSPSSSLRKTTRMSATQPITPISISLPVASTSAAPTTLSKPVQRKLVPVGGAYAAHARRQASGKTFDEDDAAVKAENERLAEEERKNQPEDDGVGEEPESKELLQTSDPKNYKALDMYAILGLSNLRYKATQDQIRLAHKKKILRHHPDKKAGRGGDANDDRFFKCVARALEILDNPERRKQFDSIDETYSDKIPDAKTKGDFFEVYGPVFDRESRFSETPVPSLGGADAPRDQVEEFYNAWYNFVSWRSFEWYDKEINEGSENRDDKRYTEKKNKSDRAQRKKEDNARVRTLVDNALAADPRMKKFRQDDKAAREAKKNKAKGITTDPKKAKEDEAIKAAQEAAAKEEQVKKDAASKANKATDKKAKEAARKNLSKSKKAIKQIVTDNNYFQPPGSTPSANDIELQLNELDLIANGLEPEETAELKKSLDGTPDVAAKREAIVSSAKKLLDVASMSNDDLDKFRTEWKSELSSKGGPSKSSHNDISTHQPPAQDTHDPSDHAVRIYEQAVEAEQVGQLGDSIDLYRRAFKLDDAVDKRYARYVSHKVAREREEANDNDDGAITHERDDIELNKDGNYVYNFAKTIQTEPDAPKQSSYRLDAIDKLIESLDNTLTLAAENEDEQCPISALPDEIILHIYRNLVQRTDLQTLVRFSHTSKKLLLLSNDNIIWKDLARTHLVAPHQLKPSVRVDELALVKYSGNWRKLWIDTPRVRLDGVYISICRYLRHGESESAWTTFTQLVTFYRYLRFFPDGLVISWLSTDVPTSSVPALNENLRCKGLLHGRWKLRNDSILIDDLKDPDRDIRRVSYVFRMKAKLKSSVHGKHNKIELLEYVSVNREEEVVDIPLKAGRNLTILSLSHLTSAPKTLLLF</sequence>
<dbReference type="InterPro" id="IPR001623">
    <property type="entry name" value="DnaJ_domain"/>
</dbReference>
<feature type="region of interest" description="Disordered" evidence="7">
    <location>
        <begin position="644"/>
        <end position="786"/>
    </location>
</feature>
<dbReference type="InterPro" id="IPR054076">
    <property type="entry name" value="ZUO1-like_ZHD"/>
</dbReference>
<dbReference type="SUPFAM" id="SSF46565">
    <property type="entry name" value="Chaperone J-domain"/>
    <property type="match status" value="2"/>
</dbReference>
<gene>
    <name evidence="11" type="ORF">E3P90_03721</name>
</gene>
<dbReference type="InterPro" id="IPR036047">
    <property type="entry name" value="F-box-like_dom_sf"/>
</dbReference>
<evidence type="ECO:0000259" key="8">
    <source>
        <dbReference type="PROSITE" id="PS50076"/>
    </source>
</evidence>
<dbReference type="PROSITE" id="PS50076">
    <property type="entry name" value="DNAJ_2"/>
    <property type="match status" value="2"/>
</dbReference>
<keyword evidence="2 6" id="KW-0479">Metal-binding</keyword>
<keyword evidence="5 6" id="KW-0862">Zinc</keyword>
<dbReference type="InterPro" id="IPR045464">
    <property type="entry name" value="Hrt3/FBXO9_C"/>
</dbReference>
<dbReference type="FunFam" id="2.10.230.10:FF:000001">
    <property type="entry name" value="DnaJ subfamily A member 2"/>
    <property type="match status" value="1"/>
</dbReference>
<dbReference type="Gene3D" id="2.10.230.10">
    <property type="entry name" value="Heat shock protein DnaJ, cysteine-rich domain"/>
    <property type="match status" value="1"/>
</dbReference>
<dbReference type="GO" id="GO:0030544">
    <property type="term" value="F:Hsp70 protein binding"/>
    <property type="evidence" value="ECO:0007669"/>
    <property type="project" value="InterPro"/>
</dbReference>
<dbReference type="Gene3D" id="2.60.260.20">
    <property type="entry name" value="Urease metallochaperone UreE, N-terminal domain"/>
    <property type="match status" value="2"/>
</dbReference>
<dbReference type="SUPFAM" id="SSF57938">
    <property type="entry name" value="DnaJ/Hsp40 cysteine-rich domain"/>
    <property type="match status" value="1"/>
</dbReference>
<feature type="compositionally biased region" description="Basic and acidic residues" evidence="7">
    <location>
        <begin position="458"/>
        <end position="471"/>
    </location>
</feature>
<name>A0A4T0H319_WALIC</name>
<feature type="region of interest" description="Disordered" evidence="7">
    <location>
        <begin position="458"/>
        <end position="490"/>
    </location>
</feature>
<evidence type="ECO:0000256" key="5">
    <source>
        <dbReference type="ARBA" id="ARBA00022833"/>
    </source>
</evidence>
<dbReference type="SUPFAM" id="SSF81383">
    <property type="entry name" value="F-box domain"/>
    <property type="match status" value="1"/>
</dbReference>
<dbReference type="Pfam" id="PF00684">
    <property type="entry name" value="DnaJ_CXXCXGXG"/>
    <property type="match status" value="1"/>
</dbReference>
<dbReference type="SUPFAM" id="SSF49493">
    <property type="entry name" value="HSP40/DnaJ peptide-binding domain"/>
    <property type="match status" value="2"/>
</dbReference>
<protein>
    <submittedName>
        <fullName evidence="11">Uncharacterized protein</fullName>
    </submittedName>
</protein>
<dbReference type="Gene3D" id="1.10.287.110">
    <property type="entry name" value="DnaJ domain"/>
    <property type="match status" value="2"/>
</dbReference>
<evidence type="ECO:0000313" key="11">
    <source>
        <dbReference type="EMBL" id="TIB08341.1"/>
    </source>
</evidence>
<evidence type="ECO:0000256" key="6">
    <source>
        <dbReference type="PROSITE-ProRule" id="PRU00546"/>
    </source>
</evidence>
<dbReference type="InterPro" id="IPR008971">
    <property type="entry name" value="HSP40/DnaJ_pept-bd"/>
</dbReference>
<dbReference type="CDD" id="cd23953">
    <property type="entry name" value="zuotin_NTD"/>
    <property type="match status" value="1"/>
</dbReference>
<feature type="domain" description="CR-type" evidence="10">
    <location>
        <begin position="120"/>
        <end position="205"/>
    </location>
</feature>
<dbReference type="CDD" id="cd06257">
    <property type="entry name" value="DnaJ"/>
    <property type="match status" value="2"/>
</dbReference>
<evidence type="ECO:0000259" key="10">
    <source>
        <dbReference type="PROSITE" id="PS51188"/>
    </source>
</evidence>
<evidence type="ECO:0000259" key="9">
    <source>
        <dbReference type="PROSITE" id="PS50181"/>
    </source>
</evidence>
<dbReference type="Pfam" id="PF00226">
    <property type="entry name" value="DnaJ"/>
    <property type="match status" value="2"/>
</dbReference>
<dbReference type="GO" id="GO:0006457">
    <property type="term" value="P:protein folding"/>
    <property type="evidence" value="ECO:0007669"/>
    <property type="project" value="InterPro"/>
</dbReference>
<feature type="domain" description="J" evidence="8">
    <location>
        <begin position="6"/>
        <end position="71"/>
    </location>
</feature>
<comment type="caution">
    <text evidence="11">The sequence shown here is derived from an EMBL/GenBank/DDBJ whole genome shotgun (WGS) entry which is preliminary data.</text>
</comment>
<dbReference type="Pfam" id="PF19270">
    <property type="entry name" value="FBO_C"/>
    <property type="match status" value="1"/>
</dbReference>
<dbReference type="CDD" id="cd10719">
    <property type="entry name" value="DnaJ_zf"/>
    <property type="match status" value="1"/>
</dbReference>
<dbReference type="GO" id="GO:0051082">
    <property type="term" value="F:unfolded protein binding"/>
    <property type="evidence" value="ECO:0007669"/>
    <property type="project" value="InterPro"/>
</dbReference>
<evidence type="ECO:0000256" key="3">
    <source>
        <dbReference type="ARBA" id="ARBA00022737"/>
    </source>
</evidence>
<keyword evidence="3" id="KW-0677">Repeat</keyword>